<evidence type="ECO:0000256" key="1">
    <source>
        <dbReference type="SAM" id="Phobius"/>
    </source>
</evidence>
<protein>
    <submittedName>
        <fullName evidence="2">Uncharacterized protein</fullName>
    </submittedName>
</protein>
<keyword evidence="1" id="KW-0812">Transmembrane</keyword>
<keyword evidence="1" id="KW-1133">Transmembrane helix</keyword>
<keyword evidence="1" id="KW-0472">Membrane</keyword>
<proteinExistence type="predicted"/>
<gene>
    <name evidence="2" type="ORF">L195_g060776</name>
</gene>
<dbReference type="EMBL" id="ASHM01142985">
    <property type="protein sequence ID" value="PNX61675.1"/>
    <property type="molecule type" value="Genomic_DNA"/>
</dbReference>
<evidence type="ECO:0000313" key="2">
    <source>
        <dbReference type="EMBL" id="PNX61675.1"/>
    </source>
</evidence>
<organism evidence="2 3">
    <name type="scientific">Trifolium pratense</name>
    <name type="common">Red clover</name>
    <dbReference type="NCBI Taxonomy" id="57577"/>
    <lineage>
        <taxon>Eukaryota</taxon>
        <taxon>Viridiplantae</taxon>
        <taxon>Streptophyta</taxon>
        <taxon>Embryophyta</taxon>
        <taxon>Tracheophyta</taxon>
        <taxon>Spermatophyta</taxon>
        <taxon>Magnoliopsida</taxon>
        <taxon>eudicotyledons</taxon>
        <taxon>Gunneridae</taxon>
        <taxon>Pentapetalae</taxon>
        <taxon>rosids</taxon>
        <taxon>fabids</taxon>
        <taxon>Fabales</taxon>
        <taxon>Fabaceae</taxon>
        <taxon>Papilionoideae</taxon>
        <taxon>50 kb inversion clade</taxon>
        <taxon>NPAAA clade</taxon>
        <taxon>Hologalegina</taxon>
        <taxon>IRL clade</taxon>
        <taxon>Trifolieae</taxon>
        <taxon>Trifolium</taxon>
    </lineage>
</organism>
<feature type="non-terminal residue" evidence="2">
    <location>
        <position position="1"/>
    </location>
</feature>
<feature type="transmembrane region" description="Helical" evidence="1">
    <location>
        <begin position="16"/>
        <end position="41"/>
    </location>
</feature>
<reference evidence="2 3" key="2">
    <citation type="journal article" date="2017" name="Front. Plant Sci.">
        <title>Gene Classification and Mining of Molecular Markers Useful in Red Clover (Trifolium pratense) Breeding.</title>
        <authorList>
            <person name="Istvanek J."/>
            <person name="Dluhosova J."/>
            <person name="Dluhos P."/>
            <person name="Patkova L."/>
            <person name="Nedelnik J."/>
            <person name="Repkova J."/>
        </authorList>
    </citation>
    <scope>NUCLEOTIDE SEQUENCE [LARGE SCALE GENOMIC DNA]</scope>
    <source>
        <strain evidence="3">cv. Tatra</strain>
        <tissue evidence="2">Young leaves</tissue>
    </source>
</reference>
<name>A0A2K3K5W0_TRIPR</name>
<accession>A0A2K3K5W0</accession>
<comment type="caution">
    <text evidence="2">The sequence shown here is derived from an EMBL/GenBank/DDBJ whole genome shotgun (WGS) entry which is preliminary data.</text>
</comment>
<dbReference type="Proteomes" id="UP000236291">
    <property type="component" value="Unassembled WGS sequence"/>
</dbReference>
<dbReference type="AlphaFoldDB" id="A0A2K3K5W0"/>
<sequence length="42" mass="4240">RVHGSATEILGDFACILFSFGGATAPLPAAAFGLAIAVLVFF</sequence>
<evidence type="ECO:0000313" key="3">
    <source>
        <dbReference type="Proteomes" id="UP000236291"/>
    </source>
</evidence>
<reference evidence="2 3" key="1">
    <citation type="journal article" date="2014" name="Am. J. Bot.">
        <title>Genome assembly and annotation for red clover (Trifolium pratense; Fabaceae).</title>
        <authorList>
            <person name="Istvanek J."/>
            <person name="Jaros M."/>
            <person name="Krenek A."/>
            <person name="Repkova J."/>
        </authorList>
    </citation>
    <scope>NUCLEOTIDE SEQUENCE [LARGE SCALE GENOMIC DNA]</scope>
    <source>
        <strain evidence="3">cv. Tatra</strain>
        <tissue evidence="2">Young leaves</tissue>
    </source>
</reference>